<name>A0AAV0YLV1_VICFA</name>
<dbReference type="InterPro" id="IPR003855">
    <property type="entry name" value="K+_transporter"/>
</dbReference>
<organism evidence="5 6">
    <name type="scientific">Vicia faba</name>
    <name type="common">Broad bean</name>
    <name type="synonym">Faba vulgaris</name>
    <dbReference type="NCBI Taxonomy" id="3906"/>
    <lineage>
        <taxon>Eukaryota</taxon>
        <taxon>Viridiplantae</taxon>
        <taxon>Streptophyta</taxon>
        <taxon>Embryophyta</taxon>
        <taxon>Tracheophyta</taxon>
        <taxon>Spermatophyta</taxon>
        <taxon>Magnoliopsida</taxon>
        <taxon>eudicotyledons</taxon>
        <taxon>Gunneridae</taxon>
        <taxon>Pentapetalae</taxon>
        <taxon>rosids</taxon>
        <taxon>fabids</taxon>
        <taxon>Fabales</taxon>
        <taxon>Fabaceae</taxon>
        <taxon>Papilionoideae</taxon>
        <taxon>50 kb inversion clade</taxon>
        <taxon>NPAAA clade</taxon>
        <taxon>Hologalegina</taxon>
        <taxon>IRL clade</taxon>
        <taxon>Fabeae</taxon>
        <taxon>Vicia</taxon>
    </lineage>
</organism>
<dbReference type="GO" id="GO:0005886">
    <property type="term" value="C:plasma membrane"/>
    <property type="evidence" value="ECO:0007669"/>
    <property type="project" value="UniProtKB-SubCell"/>
</dbReference>
<dbReference type="PANTHER" id="PTHR30540">
    <property type="entry name" value="OSMOTIC STRESS POTASSIUM TRANSPORTER"/>
    <property type="match status" value="1"/>
</dbReference>
<evidence type="ECO:0000313" key="6">
    <source>
        <dbReference type="Proteomes" id="UP001157006"/>
    </source>
</evidence>
<accession>A0AAV0YLV1</accession>
<dbReference type="PANTHER" id="PTHR30540:SF108">
    <property type="entry name" value="POTASSIUM TRANSPORTER 3"/>
    <property type="match status" value="1"/>
</dbReference>
<comment type="similarity">
    <text evidence="2">Belongs to the HAK/KUP transporter (TC 2.A.72.3) family.</text>
</comment>
<dbReference type="InterPro" id="IPR053951">
    <property type="entry name" value="K_trans_N"/>
</dbReference>
<dbReference type="AlphaFoldDB" id="A0AAV0YLV1"/>
<keyword evidence="3" id="KW-1133">Transmembrane helix</keyword>
<keyword evidence="3" id="KW-0812">Transmembrane</keyword>
<reference evidence="5 6" key="1">
    <citation type="submission" date="2023-01" db="EMBL/GenBank/DDBJ databases">
        <authorList>
            <person name="Kreplak J."/>
        </authorList>
    </citation>
    <scope>NUCLEOTIDE SEQUENCE [LARGE SCALE GENOMIC DNA]</scope>
</reference>
<gene>
    <name evidence="5" type="ORF">VFH_I205160</name>
</gene>
<dbReference type="Pfam" id="PF02705">
    <property type="entry name" value="K_trans"/>
    <property type="match status" value="1"/>
</dbReference>
<evidence type="ECO:0000256" key="1">
    <source>
        <dbReference type="ARBA" id="ARBA00004651"/>
    </source>
</evidence>
<evidence type="ECO:0000256" key="3">
    <source>
        <dbReference type="SAM" id="Phobius"/>
    </source>
</evidence>
<keyword evidence="3" id="KW-0472">Membrane</keyword>
<dbReference type="Proteomes" id="UP001157006">
    <property type="component" value="Chromosome 1L"/>
</dbReference>
<proteinExistence type="inferred from homology"/>
<evidence type="ECO:0000313" key="5">
    <source>
        <dbReference type="EMBL" id="CAI8585420.1"/>
    </source>
</evidence>
<protein>
    <recommendedName>
        <fullName evidence="4">K+ potassium transporter integral membrane domain-containing protein</fullName>
    </recommendedName>
</protein>
<evidence type="ECO:0000259" key="4">
    <source>
        <dbReference type="Pfam" id="PF02705"/>
    </source>
</evidence>
<comment type="subcellular location">
    <subcellularLocation>
        <location evidence="1">Cell membrane</location>
        <topology evidence="1">Multi-pass membrane protein</topology>
    </subcellularLocation>
</comment>
<feature type="domain" description="K+ potassium transporter integral membrane" evidence="4">
    <location>
        <begin position="4"/>
        <end position="130"/>
    </location>
</feature>
<evidence type="ECO:0000256" key="2">
    <source>
        <dbReference type="ARBA" id="ARBA00008440"/>
    </source>
</evidence>
<keyword evidence="6" id="KW-1185">Reference proteome</keyword>
<dbReference type="EMBL" id="OX451736">
    <property type="protein sequence ID" value="CAI8585420.1"/>
    <property type="molecule type" value="Genomic_DNA"/>
</dbReference>
<feature type="transmembrane region" description="Helical" evidence="3">
    <location>
        <begin position="30"/>
        <end position="48"/>
    </location>
</feature>
<dbReference type="GO" id="GO:0015079">
    <property type="term" value="F:potassium ion transmembrane transporter activity"/>
    <property type="evidence" value="ECO:0007669"/>
    <property type="project" value="InterPro"/>
</dbReference>
<sequence>MMPLISCVLLVGLFILQHRGSHAIAFMFPLIIILWLLSIFTIGIYNVIKWNPSIYRALSPYYIYKFFWVTGKGGWTNLGGVFLCVTGSEAMFTDLGYYKQASVRDAFSCIIYPCLILQYTGHAAFLSKNLCFYSRSANINSKNKFLIGHVVNF</sequence>